<feature type="transmembrane region" description="Helical" evidence="1">
    <location>
        <begin position="24"/>
        <end position="43"/>
    </location>
</feature>
<keyword evidence="3" id="KW-1185">Reference proteome</keyword>
<evidence type="ECO:0000313" key="2">
    <source>
        <dbReference type="EMBL" id="CAL0320142.1"/>
    </source>
</evidence>
<sequence>MNMQFSNGIIININNKFNNQLNEVLLFCVVYSFSTIWYCRNLSRFEDRKITMMQAISMIKRETSIGGYYSKIESKACNVVELMLLRCFKLNLRLTKAPSIIEVNWKKA</sequence>
<dbReference type="EMBL" id="CAXHTB010000014">
    <property type="protein sequence ID" value="CAL0320142.1"/>
    <property type="molecule type" value="Genomic_DNA"/>
</dbReference>
<gene>
    <name evidence="2" type="ORF">LLUT_LOCUS21202</name>
</gene>
<reference evidence="2 3" key="1">
    <citation type="submission" date="2024-03" db="EMBL/GenBank/DDBJ databases">
        <authorList>
            <person name="Martinez-Hernandez J."/>
        </authorList>
    </citation>
    <scope>NUCLEOTIDE SEQUENCE [LARGE SCALE GENOMIC DNA]</scope>
</reference>
<dbReference type="AlphaFoldDB" id="A0AAV1XGL8"/>
<name>A0AAV1XGL8_LUPLU</name>
<keyword evidence="1" id="KW-1133">Transmembrane helix</keyword>
<comment type="caution">
    <text evidence="2">The sequence shown here is derived from an EMBL/GenBank/DDBJ whole genome shotgun (WGS) entry which is preliminary data.</text>
</comment>
<accession>A0AAV1XGL8</accession>
<organism evidence="2 3">
    <name type="scientific">Lupinus luteus</name>
    <name type="common">European yellow lupine</name>
    <dbReference type="NCBI Taxonomy" id="3873"/>
    <lineage>
        <taxon>Eukaryota</taxon>
        <taxon>Viridiplantae</taxon>
        <taxon>Streptophyta</taxon>
        <taxon>Embryophyta</taxon>
        <taxon>Tracheophyta</taxon>
        <taxon>Spermatophyta</taxon>
        <taxon>Magnoliopsida</taxon>
        <taxon>eudicotyledons</taxon>
        <taxon>Gunneridae</taxon>
        <taxon>Pentapetalae</taxon>
        <taxon>rosids</taxon>
        <taxon>fabids</taxon>
        <taxon>Fabales</taxon>
        <taxon>Fabaceae</taxon>
        <taxon>Papilionoideae</taxon>
        <taxon>50 kb inversion clade</taxon>
        <taxon>genistoids sensu lato</taxon>
        <taxon>core genistoids</taxon>
        <taxon>Genisteae</taxon>
        <taxon>Lupinus</taxon>
    </lineage>
</organism>
<evidence type="ECO:0000313" key="3">
    <source>
        <dbReference type="Proteomes" id="UP001497480"/>
    </source>
</evidence>
<evidence type="ECO:0000256" key="1">
    <source>
        <dbReference type="SAM" id="Phobius"/>
    </source>
</evidence>
<dbReference type="Proteomes" id="UP001497480">
    <property type="component" value="Unassembled WGS sequence"/>
</dbReference>
<protein>
    <submittedName>
        <fullName evidence="2">Uncharacterized protein</fullName>
    </submittedName>
</protein>
<keyword evidence="1" id="KW-0472">Membrane</keyword>
<proteinExistence type="predicted"/>
<keyword evidence="1" id="KW-0812">Transmembrane</keyword>